<dbReference type="Pfam" id="PF01368">
    <property type="entry name" value="DHH"/>
    <property type="match status" value="1"/>
</dbReference>
<feature type="domain" description="DHHA1" evidence="2">
    <location>
        <begin position="231"/>
        <end position="302"/>
    </location>
</feature>
<reference evidence="3 4" key="1">
    <citation type="submission" date="2012-12" db="EMBL/GenBank/DDBJ databases">
        <title>Whole genome shotgun sequence of Gordonia hirsuta NBRC 16056.</title>
        <authorList>
            <person name="Isaki-Nakamura S."/>
            <person name="Hosoyama A."/>
            <person name="Tsuchikane K."/>
            <person name="Katsumata H."/>
            <person name="Baba S."/>
            <person name="Yamazaki S."/>
            <person name="Fujita N."/>
        </authorList>
    </citation>
    <scope>NUCLEOTIDE SEQUENCE [LARGE SCALE GENOMIC DNA]</scope>
    <source>
        <strain evidence="3 4">NBRC 16056</strain>
    </source>
</reference>
<dbReference type="InterPro" id="IPR003156">
    <property type="entry name" value="DHHA1_dom"/>
</dbReference>
<proteinExistence type="predicted"/>
<comment type="caution">
    <text evidence="3">The sequence shown here is derived from an EMBL/GenBank/DDBJ whole genome shotgun (WGS) entry which is preliminary data.</text>
</comment>
<dbReference type="eggNOG" id="COG0618">
    <property type="taxonomic scope" value="Bacteria"/>
</dbReference>
<evidence type="ECO:0000259" key="2">
    <source>
        <dbReference type="Pfam" id="PF02272"/>
    </source>
</evidence>
<organism evidence="3 4">
    <name type="scientific">Gordonia hirsuta DSM 44140 = NBRC 16056</name>
    <dbReference type="NCBI Taxonomy" id="1121927"/>
    <lineage>
        <taxon>Bacteria</taxon>
        <taxon>Bacillati</taxon>
        <taxon>Actinomycetota</taxon>
        <taxon>Actinomycetes</taxon>
        <taxon>Mycobacteriales</taxon>
        <taxon>Gordoniaceae</taxon>
        <taxon>Gordonia</taxon>
    </lineage>
</organism>
<dbReference type="InterPro" id="IPR051319">
    <property type="entry name" value="Oligoribo/pAp-PDE_c-di-AMP_PDE"/>
</dbReference>
<evidence type="ECO:0000313" key="4">
    <source>
        <dbReference type="Proteomes" id="UP000053405"/>
    </source>
</evidence>
<accession>L7LCR6</accession>
<dbReference type="OrthoDB" id="9803668at2"/>
<dbReference type="Gene3D" id="3.10.310.30">
    <property type="match status" value="1"/>
</dbReference>
<dbReference type="RefSeq" id="WP_005942814.1">
    <property type="nucleotide sequence ID" value="NZ_ATVK01000060.1"/>
</dbReference>
<keyword evidence="4" id="KW-1185">Reference proteome</keyword>
<dbReference type="AlphaFoldDB" id="L7LCR6"/>
<dbReference type="Pfam" id="PF02272">
    <property type="entry name" value="DHHA1"/>
    <property type="match status" value="1"/>
</dbReference>
<dbReference type="PANTHER" id="PTHR47618">
    <property type="entry name" value="BIFUNCTIONAL OLIGORIBONUCLEASE AND PAP PHOSPHATASE NRNA"/>
    <property type="match status" value="1"/>
</dbReference>
<dbReference type="InterPro" id="IPR038763">
    <property type="entry name" value="DHH_sf"/>
</dbReference>
<dbReference type="GO" id="GO:0003676">
    <property type="term" value="F:nucleic acid binding"/>
    <property type="evidence" value="ECO:0007669"/>
    <property type="project" value="InterPro"/>
</dbReference>
<gene>
    <name evidence="3" type="ORF">GOHSU_42_00030</name>
</gene>
<name>L7LCR6_9ACTN</name>
<dbReference type="PANTHER" id="PTHR47618:SF1">
    <property type="entry name" value="BIFUNCTIONAL OLIGORIBONUCLEASE AND PAP PHOSPHATASE NRNA"/>
    <property type="match status" value="1"/>
</dbReference>
<dbReference type="STRING" id="1121927.GOHSU_42_00030"/>
<dbReference type="SUPFAM" id="SSF64182">
    <property type="entry name" value="DHH phosphoesterases"/>
    <property type="match status" value="1"/>
</dbReference>
<evidence type="ECO:0000259" key="1">
    <source>
        <dbReference type="Pfam" id="PF01368"/>
    </source>
</evidence>
<protein>
    <submittedName>
        <fullName evidence="3">DHH family protein</fullName>
    </submittedName>
</protein>
<feature type="domain" description="DDH" evidence="1">
    <location>
        <begin position="18"/>
        <end position="159"/>
    </location>
</feature>
<dbReference type="Proteomes" id="UP000053405">
    <property type="component" value="Unassembled WGS sequence"/>
</dbReference>
<evidence type="ECO:0000313" key="3">
    <source>
        <dbReference type="EMBL" id="GAC58511.1"/>
    </source>
</evidence>
<dbReference type="InterPro" id="IPR001667">
    <property type="entry name" value="DDH_dom"/>
</dbReference>
<sequence>MNPASPEQIAAVLRDARRVTIISHLRPDADTIGSALALGLALTGRGARVAVSFAGPEELPATLRLLPGSDLIVAEEALEPAPVAIAVDAATTDRLGGLAAVFGASETTICIDHHVSNDGFADLDLIDPESDCTAVLVLQVLDALGADLNADIATCLFAGLVTDTGSFKWARPASFRVAGRLTEAGVDSAHWSRILLDSHPFGWLGMISGVLATAELDQDAGGGAGLVVAVLDAQRMAGMDWEDGESVVDIVRTAREADVTAVFKESQPGRWNVSLRSKSVVDLVPIARSLGGGGHTRAAGYSDSGPADEVVARLRAAL</sequence>
<dbReference type="Gene3D" id="3.90.1640.10">
    <property type="entry name" value="inorganic pyrophosphatase (n-terminal core)"/>
    <property type="match status" value="1"/>
</dbReference>
<dbReference type="EMBL" id="BANT01000042">
    <property type="protein sequence ID" value="GAC58511.1"/>
    <property type="molecule type" value="Genomic_DNA"/>
</dbReference>